<dbReference type="AlphaFoldDB" id="A0A8D8MIV3"/>
<name>A0A8D8MIV3_9HEMI</name>
<proteinExistence type="predicted"/>
<reference evidence="1" key="1">
    <citation type="submission" date="2021-05" db="EMBL/GenBank/DDBJ databases">
        <authorList>
            <person name="Alioto T."/>
            <person name="Alioto T."/>
            <person name="Gomez Garrido J."/>
        </authorList>
    </citation>
    <scope>NUCLEOTIDE SEQUENCE</scope>
</reference>
<accession>A0A8D8MIV3</accession>
<sequence>MLVRQPPTLPLSVPASISKDPEKPFFTFCVTKLSSLSLGRTSHSSREFYDPNPNIYSHFKRLCIEADKSFSCTNRFPPMSPPVTYINSVCPDISKSMIFEGLSI</sequence>
<organism evidence="1">
    <name type="scientific">Cacopsylla melanoneura</name>
    <dbReference type="NCBI Taxonomy" id="428564"/>
    <lineage>
        <taxon>Eukaryota</taxon>
        <taxon>Metazoa</taxon>
        <taxon>Ecdysozoa</taxon>
        <taxon>Arthropoda</taxon>
        <taxon>Hexapoda</taxon>
        <taxon>Insecta</taxon>
        <taxon>Pterygota</taxon>
        <taxon>Neoptera</taxon>
        <taxon>Paraneoptera</taxon>
        <taxon>Hemiptera</taxon>
        <taxon>Sternorrhyncha</taxon>
        <taxon>Psylloidea</taxon>
        <taxon>Psyllidae</taxon>
        <taxon>Psyllinae</taxon>
        <taxon>Cacopsylla</taxon>
    </lineage>
</organism>
<protein>
    <submittedName>
        <fullName evidence="1">Uncharacterized protein</fullName>
    </submittedName>
</protein>
<dbReference type="EMBL" id="HBUF01057847">
    <property type="protein sequence ID" value="CAG6624676.1"/>
    <property type="molecule type" value="Transcribed_RNA"/>
</dbReference>
<evidence type="ECO:0000313" key="1">
    <source>
        <dbReference type="EMBL" id="CAG6624676.1"/>
    </source>
</evidence>